<dbReference type="EMBL" id="CAFBLX010000113">
    <property type="protein sequence ID" value="CAB4890427.1"/>
    <property type="molecule type" value="Genomic_DNA"/>
</dbReference>
<dbReference type="AlphaFoldDB" id="A0A6J7F4M6"/>
<accession>A0A6J7F4M6</accession>
<evidence type="ECO:0000256" key="1">
    <source>
        <dbReference type="SAM" id="MobiDB-lite"/>
    </source>
</evidence>
<protein>
    <submittedName>
        <fullName evidence="2">Unannotated protein</fullName>
    </submittedName>
</protein>
<evidence type="ECO:0000313" key="2">
    <source>
        <dbReference type="EMBL" id="CAB4890427.1"/>
    </source>
</evidence>
<feature type="compositionally biased region" description="Low complexity" evidence="1">
    <location>
        <begin position="20"/>
        <end position="39"/>
    </location>
</feature>
<proteinExistence type="predicted"/>
<sequence length="265" mass="28170">MCPKASARRLAGLRSSGVPSEAGRGSVSGESAVSSSSPVIASKSPFNISRPFKVFEAKSSLRSVSSAGGFLPPKVSCNLVMAARMRSVRASGPVAAVIMAVRARSRPSWGRFFGGVSAKVRIKAAWSMVITPVLTASAMSGKFFMPRARATILVALDGERRVVEVSQPAGPGNPSFSRLTRVSMSATRAIRRASNSWILWETSAASARSSASLSCQISVVMDQVYRTCVRCAMMMQSKTIAVHKDSGIGRCRWSVISLGEYISNL</sequence>
<gene>
    <name evidence="2" type="ORF">UFOPK3472_01836</name>
</gene>
<organism evidence="2">
    <name type="scientific">freshwater metagenome</name>
    <dbReference type="NCBI Taxonomy" id="449393"/>
    <lineage>
        <taxon>unclassified sequences</taxon>
        <taxon>metagenomes</taxon>
        <taxon>ecological metagenomes</taxon>
    </lineage>
</organism>
<name>A0A6J7F4M6_9ZZZZ</name>
<feature type="region of interest" description="Disordered" evidence="1">
    <location>
        <begin position="1"/>
        <end position="39"/>
    </location>
</feature>
<reference evidence="2" key="1">
    <citation type="submission" date="2020-05" db="EMBL/GenBank/DDBJ databases">
        <authorList>
            <person name="Chiriac C."/>
            <person name="Salcher M."/>
            <person name="Ghai R."/>
            <person name="Kavagutti S V."/>
        </authorList>
    </citation>
    <scope>NUCLEOTIDE SEQUENCE</scope>
</reference>